<dbReference type="Pfam" id="PF08867">
    <property type="entry name" value="FRG"/>
    <property type="match status" value="1"/>
</dbReference>
<gene>
    <name evidence="2" type="ORF">ELX58_03280</name>
</gene>
<dbReference type="InterPro" id="IPR014966">
    <property type="entry name" value="FRG-dom"/>
</dbReference>
<accession>A0A4P6ZKX2</accession>
<protein>
    <submittedName>
        <fullName evidence="2">FRG domain-containing protein</fullName>
    </submittedName>
</protein>
<organism evidence="2 3">
    <name type="scientific">Acetilactobacillus jinshanensis</name>
    <dbReference type="NCBI Taxonomy" id="1720083"/>
    <lineage>
        <taxon>Bacteria</taxon>
        <taxon>Bacillati</taxon>
        <taxon>Bacillota</taxon>
        <taxon>Bacilli</taxon>
        <taxon>Lactobacillales</taxon>
        <taxon>Lactobacillaceae</taxon>
        <taxon>Acetilactobacillus</taxon>
    </lineage>
</organism>
<proteinExistence type="predicted"/>
<evidence type="ECO:0000259" key="1">
    <source>
        <dbReference type="SMART" id="SM00901"/>
    </source>
</evidence>
<dbReference type="RefSeq" id="WP_133441738.1">
    <property type="nucleotide sequence ID" value="NZ_CP034726.1"/>
</dbReference>
<dbReference type="KEGG" id="lji:ELX58_03280"/>
<dbReference type="EMBL" id="CP034726">
    <property type="protein sequence ID" value="QBP18177.1"/>
    <property type="molecule type" value="Genomic_DNA"/>
</dbReference>
<dbReference type="Proteomes" id="UP000294321">
    <property type="component" value="Chromosome"/>
</dbReference>
<sequence>MIESIKTVDEYLRILNTVTNINDDYFYRGENQDFGDTKLTATLYRRGPLKSDCSRGDTSESSKGVYEYNTWKTYLDAAYSFYKNVPNLTNNEKQNFMALCQHHSLPTPLLDVSTSPLIALYFASQPIKNKINDDYGRVYIFKKDNFIPFDNHILSYKYLMKCRKGDQTYALLSLKTNESIRKSYDSIRDLEVNANNRQNNYLNFLISRILKKLNSNSSKFRNDKYCLDISNCLKNIKNPFMLYGSIRNTVNGLSTNHPTPLVMAYIHFLNIFGIRPTSYSYLNTNNGVKNVMYHYIDKDGNAIDSASNKLVNYSLLLLFLIYLSNYVLNDTKFFIPKELNFCTNCTLNWGRIRAQKSYFIIQSPYTFDGKNFNHFRSKDDLPNDSVYIPSLSIVHKPEPMYVINIKNKSSIRRKLDSMGINKMSLFMDKDSIADYFKKKYYV</sequence>
<dbReference type="OrthoDB" id="9816036at2"/>
<dbReference type="SMART" id="SM00901">
    <property type="entry name" value="FRG"/>
    <property type="match status" value="1"/>
</dbReference>
<reference evidence="3" key="1">
    <citation type="submission" date="2018-12" db="EMBL/GenBank/DDBJ databases">
        <title>A new species of lactobacillus.</title>
        <authorList>
            <person name="Jian Y."/>
            <person name="Xin L."/>
            <person name="Hong Z.J."/>
            <person name="Ming L.Z."/>
            <person name="Hong X.Z."/>
        </authorList>
    </citation>
    <scope>NUCLEOTIDE SEQUENCE [LARGE SCALE GENOMIC DNA]</scope>
    <source>
        <strain evidence="3">HSLZ-75</strain>
    </source>
</reference>
<dbReference type="AlphaFoldDB" id="A0A4P6ZKX2"/>
<feature type="domain" description="FRG" evidence="1">
    <location>
        <begin position="21"/>
        <end position="139"/>
    </location>
</feature>
<name>A0A4P6ZKX2_9LACO</name>
<evidence type="ECO:0000313" key="3">
    <source>
        <dbReference type="Proteomes" id="UP000294321"/>
    </source>
</evidence>
<keyword evidence="3" id="KW-1185">Reference proteome</keyword>
<evidence type="ECO:0000313" key="2">
    <source>
        <dbReference type="EMBL" id="QBP18177.1"/>
    </source>
</evidence>